<dbReference type="FunFam" id="3.80.10.10:FF:000041">
    <property type="entry name" value="LRR receptor-like serine/threonine-protein kinase ERECTA"/>
    <property type="match status" value="1"/>
</dbReference>
<evidence type="ECO:0000259" key="6">
    <source>
        <dbReference type="Pfam" id="PF08263"/>
    </source>
</evidence>
<dbReference type="EMBL" id="JAMFTS010000005">
    <property type="protein sequence ID" value="KAJ4753403.1"/>
    <property type="molecule type" value="Genomic_DNA"/>
</dbReference>
<dbReference type="AlphaFoldDB" id="A0AAV8CBX5"/>
<evidence type="ECO:0000313" key="8">
    <source>
        <dbReference type="Proteomes" id="UP001140206"/>
    </source>
</evidence>
<organism evidence="7 8">
    <name type="scientific">Rhynchospora pubera</name>
    <dbReference type="NCBI Taxonomy" id="906938"/>
    <lineage>
        <taxon>Eukaryota</taxon>
        <taxon>Viridiplantae</taxon>
        <taxon>Streptophyta</taxon>
        <taxon>Embryophyta</taxon>
        <taxon>Tracheophyta</taxon>
        <taxon>Spermatophyta</taxon>
        <taxon>Magnoliopsida</taxon>
        <taxon>Liliopsida</taxon>
        <taxon>Poales</taxon>
        <taxon>Cyperaceae</taxon>
        <taxon>Cyperoideae</taxon>
        <taxon>Rhynchosporeae</taxon>
        <taxon>Rhynchospora</taxon>
    </lineage>
</organism>
<keyword evidence="1" id="KW-0433">Leucine-rich repeat</keyword>
<proteinExistence type="predicted"/>
<feature type="chain" id="PRO_5043753815" evidence="5">
    <location>
        <begin position="25"/>
        <end position="341"/>
    </location>
</feature>
<keyword evidence="8" id="KW-1185">Reference proteome</keyword>
<name>A0AAV8CBX5_9POAL</name>
<protein>
    <submittedName>
        <fullName evidence="7">Polygalacturonase inhibitor 1</fullName>
    </submittedName>
</protein>
<keyword evidence="3" id="KW-0677">Repeat</keyword>
<evidence type="ECO:0000256" key="1">
    <source>
        <dbReference type="ARBA" id="ARBA00022614"/>
    </source>
</evidence>
<dbReference type="Pfam" id="PF13855">
    <property type="entry name" value="LRR_8"/>
    <property type="match status" value="1"/>
</dbReference>
<evidence type="ECO:0000256" key="5">
    <source>
        <dbReference type="SAM" id="SignalP"/>
    </source>
</evidence>
<evidence type="ECO:0000256" key="3">
    <source>
        <dbReference type="ARBA" id="ARBA00022737"/>
    </source>
</evidence>
<dbReference type="PANTHER" id="PTHR48060:SF21">
    <property type="entry name" value="L DOMAIN-LIKE PROTEIN"/>
    <property type="match status" value="1"/>
</dbReference>
<dbReference type="InterPro" id="IPR053211">
    <property type="entry name" value="DNA_repair-toleration"/>
</dbReference>
<gene>
    <name evidence="7" type="ORF">LUZ62_087808</name>
</gene>
<accession>A0AAV8CBX5</accession>
<keyword evidence="4" id="KW-0325">Glycoprotein</keyword>
<evidence type="ECO:0000256" key="2">
    <source>
        <dbReference type="ARBA" id="ARBA00022729"/>
    </source>
</evidence>
<dbReference type="Pfam" id="PF00560">
    <property type="entry name" value="LRR_1"/>
    <property type="match status" value="2"/>
</dbReference>
<dbReference type="InterPro" id="IPR032675">
    <property type="entry name" value="LRR_dom_sf"/>
</dbReference>
<evidence type="ECO:0000313" key="7">
    <source>
        <dbReference type="EMBL" id="KAJ4753403.1"/>
    </source>
</evidence>
<dbReference type="SUPFAM" id="SSF52058">
    <property type="entry name" value="L domain-like"/>
    <property type="match status" value="1"/>
</dbReference>
<reference evidence="7" key="1">
    <citation type="submission" date="2022-08" db="EMBL/GenBank/DDBJ databases">
        <authorList>
            <person name="Marques A."/>
        </authorList>
    </citation>
    <scope>NUCLEOTIDE SEQUENCE</scope>
    <source>
        <strain evidence="7">RhyPub2mFocal</strain>
        <tissue evidence="7">Leaves</tissue>
    </source>
</reference>
<dbReference type="Gene3D" id="3.80.10.10">
    <property type="entry name" value="Ribonuclease Inhibitor"/>
    <property type="match status" value="1"/>
</dbReference>
<dbReference type="InterPro" id="IPR013210">
    <property type="entry name" value="LRR_N_plant-typ"/>
</dbReference>
<dbReference type="Pfam" id="PF08263">
    <property type="entry name" value="LRRNT_2"/>
    <property type="match status" value="1"/>
</dbReference>
<dbReference type="InterPro" id="IPR001611">
    <property type="entry name" value="Leu-rich_rpt"/>
</dbReference>
<feature type="signal peptide" evidence="5">
    <location>
        <begin position="1"/>
        <end position="24"/>
    </location>
</feature>
<evidence type="ECO:0000256" key="4">
    <source>
        <dbReference type="ARBA" id="ARBA00023180"/>
    </source>
</evidence>
<keyword evidence="2 5" id="KW-0732">Signal</keyword>
<dbReference type="PANTHER" id="PTHR48060">
    <property type="entry name" value="DNA DAMAGE-REPAIR/TOLERATION PROTEIN DRT100"/>
    <property type="match status" value="1"/>
</dbReference>
<dbReference type="Proteomes" id="UP001140206">
    <property type="component" value="Chromosome 5"/>
</dbReference>
<comment type="caution">
    <text evidence="7">The sequence shown here is derived from an EMBL/GenBank/DDBJ whole genome shotgun (WGS) entry which is preliminary data.</text>
</comment>
<sequence length="341" mass="38070">MQVKISISLLFFLLFLSDLSLSSSLDCNAADRTTLLNIKSELGNPPELSTWLPATNCCTWSNVYCSDTGRINNVYLFSLNISTTIPPSFGDLPKLETIQLQTIPGLYGTIPPSFSKLRKLEILFLTDTSVTGAIPDFLSRTNLSALDLHNNKFSGPTPMSLTKLPRLQFLDLSGNSFSGTIPPGLLHGTDRRYLYLARNKLSGEIPEDYGNGDIDTIDLSHNRLTGDPSFLFGLTKPMTKIDLSWNQLEFDMTRVAFPHHLNYLDLSHNRIKGKVPKSLQDVQLRFLNFSYNELCGELPKGRFMANYKADSYIHNKCLCGTPLITTICGTSYITIILLEIL</sequence>
<feature type="domain" description="Leucine-rich repeat-containing N-terminal plant-type" evidence="6">
    <location>
        <begin position="29"/>
        <end position="66"/>
    </location>
</feature>